<dbReference type="RefSeq" id="WP_192774151.1">
    <property type="nucleotide sequence ID" value="NZ_BAAASY010000037.1"/>
</dbReference>
<proteinExistence type="predicted"/>
<sequence>MSRRWLTGVAAAMAAATMTLPAVAAQAATMTLPAVAAHAAAPKPATTAKRLFEAWSRADRTAAASVAAPGAVNTLFAYPFRAPDRFAGCSGGACRFVHTSVRVPGELNGLLMIVSGAKVTKVYTSRHLSAAAAAKHLLNAWHRGDRNQGLEVAGAAAVKTIFRVKWDPRGVPYTFQGCDKSVCSWSYEGGAMLMHVRGSKARGYEVRSISYLAD</sequence>
<comment type="caution">
    <text evidence="2">The sequence shown here is derived from an EMBL/GenBank/DDBJ whole genome shotgun (WGS) entry which is preliminary data.</text>
</comment>
<accession>A0ABR9KB55</accession>
<evidence type="ECO:0008006" key="4">
    <source>
        <dbReference type="Google" id="ProtNLM"/>
    </source>
</evidence>
<keyword evidence="3" id="KW-1185">Reference proteome</keyword>
<feature type="chain" id="PRO_5045047182" description="Tat pathway signal protein" evidence="1">
    <location>
        <begin position="25"/>
        <end position="214"/>
    </location>
</feature>
<gene>
    <name evidence="2" type="ORF">H4W81_001556</name>
</gene>
<evidence type="ECO:0000313" key="3">
    <source>
        <dbReference type="Proteomes" id="UP000661607"/>
    </source>
</evidence>
<dbReference type="Proteomes" id="UP000661607">
    <property type="component" value="Unassembled WGS sequence"/>
</dbReference>
<reference evidence="2 3" key="1">
    <citation type="submission" date="2020-10" db="EMBL/GenBank/DDBJ databases">
        <title>Sequencing the genomes of 1000 actinobacteria strains.</title>
        <authorList>
            <person name="Klenk H.-P."/>
        </authorList>
    </citation>
    <scope>NUCLEOTIDE SEQUENCE [LARGE SCALE GENOMIC DNA]</scope>
    <source>
        <strain evidence="2 3">DSM 43748</strain>
    </source>
</reference>
<name>A0ABR9KB55_9ACTN</name>
<keyword evidence="1" id="KW-0732">Signal</keyword>
<feature type="signal peptide" evidence="1">
    <location>
        <begin position="1"/>
        <end position="24"/>
    </location>
</feature>
<organism evidence="2 3">
    <name type="scientific">Nonomuraea africana</name>
    <dbReference type="NCBI Taxonomy" id="46171"/>
    <lineage>
        <taxon>Bacteria</taxon>
        <taxon>Bacillati</taxon>
        <taxon>Actinomycetota</taxon>
        <taxon>Actinomycetes</taxon>
        <taxon>Streptosporangiales</taxon>
        <taxon>Streptosporangiaceae</taxon>
        <taxon>Nonomuraea</taxon>
    </lineage>
</organism>
<evidence type="ECO:0000313" key="2">
    <source>
        <dbReference type="EMBL" id="MBE1558777.1"/>
    </source>
</evidence>
<dbReference type="EMBL" id="JADBEF010000001">
    <property type="protein sequence ID" value="MBE1558777.1"/>
    <property type="molecule type" value="Genomic_DNA"/>
</dbReference>
<protein>
    <recommendedName>
        <fullName evidence="4">Tat pathway signal protein</fullName>
    </recommendedName>
</protein>
<evidence type="ECO:0000256" key="1">
    <source>
        <dbReference type="SAM" id="SignalP"/>
    </source>
</evidence>